<keyword evidence="4" id="KW-1185">Reference proteome</keyword>
<comment type="caution">
    <text evidence="3">The sequence shown here is derived from an EMBL/GenBank/DDBJ whole genome shotgun (WGS) entry which is preliminary data.</text>
</comment>
<dbReference type="AlphaFoldDB" id="A0A6L5QM10"/>
<accession>A0A6L5QM10</accession>
<keyword evidence="1" id="KW-0472">Membrane</keyword>
<name>A0A6L5QM10_9BURK</name>
<gene>
    <name evidence="3" type="ORF">GJ697_23725</name>
</gene>
<sequence length="547" mass="58926">MPQRPLIAALAATSLCLAAAQAADTSVRDALAPGLLGLYSTDRFKLTSGRCNDCLASEQALWYFQDDMIAAARSDAVGYTRSLRAQDDVKAWLAGSGGKAGDQAPPLVWIGSPHVAEGRLQADGHLSRPGNAAPLAVALTPKLSTNRSYVNDSSLSFFANGDVKARGVLREERFVIRTLWPKRYAIGTAAPSRPLAGGETIESLVRGATAAYATRTLWRRDGGTQPLPLAGKPVLAFMLNGAQGDDDESLGGHFAVATGRFGPGGEWDDWLVNNFYSLASVSEKGVIASTLPMDAYMGDLNSGQAWYRPSYMLVAVLKDQRAPALYQQAISRVFGHFYRQDFHYRHASTNCAGINVETLRTLGWKIPRLGGESPLKAAMALPYMALKEVSLASGQSAYDYLKTERTELLPFVAFNTIADDVLKRLAAGAARGGLEAQLGQDLEALLFVRIPQFPSSRALGSDPVLSLHEYQQRAPANRADWKIVPVAPRAFPATFKDPAAPKERRPPSALATWAWGGIAATVLATPALIVRRRRKAASRPSPPSARR</sequence>
<evidence type="ECO:0000313" key="4">
    <source>
        <dbReference type="Proteomes" id="UP000481037"/>
    </source>
</evidence>
<organism evidence="3 4">
    <name type="scientific">Duganella alba</name>
    <dbReference type="NCBI Taxonomy" id="2666081"/>
    <lineage>
        <taxon>Bacteria</taxon>
        <taxon>Pseudomonadati</taxon>
        <taxon>Pseudomonadota</taxon>
        <taxon>Betaproteobacteria</taxon>
        <taxon>Burkholderiales</taxon>
        <taxon>Oxalobacteraceae</taxon>
        <taxon>Telluria group</taxon>
        <taxon>Duganella</taxon>
    </lineage>
</organism>
<keyword evidence="1" id="KW-1133">Transmembrane helix</keyword>
<protein>
    <recommendedName>
        <fullName evidence="5">DUF4105 domain-containing protein</fullName>
    </recommendedName>
</protein>
<feature type="signal peptide" evidence="2">
    <location>
        <begin position="1"/>
        <end position="22"/>
    </location>
</feature>
<proteinExistence type="predicted"/>
<reference evidence="3 4" key="1">
    <citation type="submission" date="2019-11" db="EMBL/GenBank/DDBJ databases">
        <title>Novel species isolated from a subtropical stream in China.</title>
        <authorList>
            <person name="Lu H."/>
        </authorList>
    </citation>
    <scope>NUCLEOTIDE SEQUENCE [LARGE SCALE GENOMIC DNA]</scope>
    <source>
        <strain evidence="3 4">FT25W</strain>
    </source>
</reference>
<evidence type="ECO:0000313" key="3">
    <source>
        <dbReference type="EMBL" id="MRX10844.1"/>
    </source>
</evidence>
<dbReference type="Proteomes" id="UP000481037">
    <property type="component" value="Unassembled WGS sequence"/>
</dbReference>
<dbReference type="RefSeq" id="WP_154364227.1">
    <property type="nucleotide sequence ID" value="NZ_WKJM01000025.1"/>
</dbReference>
<dbReference type="EMBL" id="WKJM01000025">
    <property type="protein sequence ID" value="MRX10844.1"/>
    <property type="molecule type" value="Genomic_DNA"/>
</dbReference>
<evidence type="ECO:0000256" key="2">
    <source>
        <dbReference type="SAM" id="SignalP"/>
    </source>
</evidence>
<evidence type="ECO:0000256" key="1">
    <source>
        <dbReference type="SAM" id="Phobius"/>
    </source>
</evidence>
<evidence type="ECO:0008006" key="5">
    <source>
        <dbReference type="Google" id="ProtNLM"/>
    </source>
</evidence>
<feature type="transmembrane region" description="Helical" evidence="1">
    <location>
        <begin position="510"/>
        <end position="530"/>
    </location>
</feature>
<keyword evidence="1" id="KW-0812">Transmembrane</keyword>
<keyword evidence="2" id="KW-0732">Signal</keyword>
<feature type="chain" id="PRO_5027041877" description="DUF4105 domain-containing protein" evidence="2">
    <location>
        <begin position="23"/>
        <end position="547"/>
    </location>
</feature>